<evidence type="ECO:0000256" key="4">
    <source>
        <dbReference type="ARBA" id="ARBA00023163"/>
    </source>
</evidence>
<dbReference type="InterPro" id="IPR005119">
    <property type="entry name" value="LysR_subst-bd"/>
</dbReference>
<comment type="similarity">
    <text evidence="1">Belongs to the LysR transcriptional regulatory family.</text>
</comment>
<evidence type="ECO:0000313" key="6">
    <source>
        <dbReference type="EMBL" id="USQ97526.1"/>
    </source>
</evidence>
<dbReference type="Proteomes" id="UP001057520">
    <property type="component" value="Chromosome"/>
</dbReference>
<dbReference type="Gene3D" id="1.10.10.10">
    <property type="entry name" value="Winged helix-like DNA-binding domain superfamily/Winged helix DNA-binding domain"/>
    <property type="match status" value="1"/>
</dbReference>
<organism evidence="6 7">
    <name type="scientific">Caulobacter segnis</name>
    <dbReference type="NCBI Taxonomy" id="88688"/>
    <lineage>
        <taxon>Bacteria</taxon>
        <taxon>Pseudomonadati</taxon>
        <taxon>Pseudomonadota</taxon>
        <taxon>Alphaproteobacteria</taxon>
        <taxon>Caulobacterales</taxon>
        <taxon>Caulobacteraceae</taxon>
        <taxon>Caulobacter</taxon>
    </lineage>
</organism>
<dbReference type="InterPro" id="IPR036390">
    <property type="entry name" value="WH_DNA-bd_sf"/>
</dbReference>
<dbReference type="Gene3D" id="3.40.190.290">
    <property type="match status" value="1"/>
</dbReference>
<evidence type="ECO:0000256" key="3">
    <source>
        <dbReference type="ARBA" id="ARBA00023125"/>
    </source>
</evidence>
<protein>
    <submittedName>
        <fullName evidence="6">LysR family transcriptional regulator</fullName>
    </submittedName>
</protein>
<accession>A0ABY4ZY86</accession>
<dbReference type="EMBL" id="CP096040">
    <property type="protein sequence ID" value="USQ97526.1"/>
    <property type="molecule type" value="Genomic_DNA"/>
</dbReference>
<keyword evidence="4" id="KW-0804">Transcription</keyword>
<dbReference type="SUPFAM" id="SSF53850">
    <property type="entry name" value="Periplasmic binding protein-like II"/>
    <property type="match status" value="1"/>
</dbReference>
<proteinExistence type="inferred from homology"/>
<dbReference type="InterPro" id="IPR058163">
    <property type="entry name" value="LysR-type_TF_proteobact-type"/>
</dbReference>
<evidence type="ECO:0000259" key="5">
    <source>
        <dbReference type="PROSITE" id="PS50931"/>
    </source>
</evidence>
<dbReference type="Pfam" id="PF00126">
    <property type="entry name" value="HTH_1"/>
    <property type="match status" value="1"/>
</dbReference>
<keyword evidence="7" id="KW-1185">Reference proteome</keyword>
<dbReference type="Pfam" id="PF03466">
    <property type="entry name" value="LysR_substrate"/>
    <property type="match status" value="1"/>
</dbReference>
<keyword evidence="3" id="KW-0238">DNA-binding</keyword>
<dbReference type="PANTHER" id="PTHR30537">
    <property type="entry name" value="HTH-TYPE TRANSCRIPTIONAL REGULATOR"/>
    <property type="match status" value="1"/>
</dbReference>
<keyword evidence="2" id="KW-0805">Transcription regulation</keyword>
<evidence type="ECO:0000256" key="1">
    <source>
        <dbReference type="ARBA" id="ARBA00009437"/>
    </source>
</evidence>
<feature type="domain" description="HTH lysR-type" evidence="5">
    <location>
        <begin position="10"/>
        <end position="59"/>
    </location>
</feature>
<evidence type="ECO:0000313" key="7">
    <source>
        <dbReference type="Proteomes" id="UP001057520"/>
    </source>
</evidence>
<gene>
    <name evidence="6" type="ORF">MZV50_08310</name>
</gene>
<sequence>MSRWDGIDEFVATAEAESFSQAARRLGLSTSGVSRAVAALEERLQTRLLYRTTRRVSLTDAGRAFLTRCRQLILDRDEALAVVGEEDGELKGQLRMTCSTAYGERFVVPAVNAFALAHPKLSIEIDLHDAVRDIVSEGFDLAIRFGRLTDSRLIAKRLASRTRRLTAAPAYLARTGAPRTIADLVNHACVLGAAETWPFRETGPDGEREIAFKPQGRWRCNSGQAVLDAALQGLGVCQLPNFYVDTAIAEGRLVPLLETHRPADEGVWAVYPHLRLLPAKVRLLVEHLEHRLAVAG</sequence>
<evidence type="ECO:0000256" key="2">
    <source>
        <dbReference type="ARBA" id="ARBA00023015"/>
    </source>
</evidence>
<dbReference type="SUPFAM" id="SSF46785">
    <property type="entry name" value="Winged helix' DNA-binding domain"/>
    <property type="match status" value="1"/>
</dbReference>
<dbReference type="InterPro" id="IPR000847">
    <property type="entry name" value="LysR_HTH_N"/>
</dbReference>
<reference evidence="6 7" key="1">
    <citation type="submission" date="2022-04" db="EMBL/GenBank/DDBJ databases">
        <title>Genome sequence of soybean root-associated Caulobacter segnis RL271.</title>
        <authorList>
            <person name="Longley R."/>
            <person name="Bonito G."/>
            <person name="Trigodet F."/>
            <person name="Crosson S."/>
            <person name="Fiebig A."/>
        </authorList>
    </citation>
    <scope>NUCLEOTIDE SEQUENCE [LARGE SCALE GENOMIC DNA]</scope>
    <source>
        <strain evidence="6 7">RL271</strain>
    </source>
</reference>
<dbReference type="PROSITE" id="PS50931">
    <property type="entry name" value="HTH_LYSR"/>
    <property type="match status" value="1"/>
</dbReference>
<dbReference type="PANTHER" id="PTHR30537:SF10">
    <property type="entry name" value="TRANSCRIPTIONAL REGULATOR-RELATED"/>
    <property type="match status" value="1"/>
</dbReference>
<name>A0ABY4ZY86_9CAUL</name>
<dbReference type="InterPro" id="IPR036388">
    <property type="entry name" value="WH-like_DNA-bd_sf"/>
</dbReference>